<name>A0A7J6Q866_PEROL</name>
<dbReference type="Proteomes" id="UP000574390">
    <property type="component" value="Unassembled WGS sequence"/>
</dbReference>
<proteinExistence type="predicted"/>
<feature type="non-terminal residue" evidence="1">
    <location>
        <position position="1"/>
    </location>
</feature>
<feature type="non-terminal residue" evidence="1">
    <location>
        <position position="158"/>
    </location>
</feature>
<evidence type="ECO:0000313" key="1">
    <source>
        <dbReference type="EMBL" id="KAF4704171.1"/>
    </source>
</evidence>
<organism evidence="1 2">
    <name type="scientific">Perkinsus olseni</name>
    <name type="common">Perkinsus atlanticus</name>
    <dbReference type="NCBI Taxonomy" id="32597"/>
    <lineage>
        <taxon>Eukaryota</taxon>
        <taxon>Sar</taxon>
        <taxon>Alveolata</taxon>
        <taxon>Perkinsozoa</taxon>
        <taxon>Perkinsea</taxon>
        <taxon>Perkinsida</taxon>
        <taxon>Perkinsidae</taxon>
        <taxon>Perkinsus</taxon>
    </lineage>
</organism>
<sequence>ACLDITGPVRVDTSRSFRDSQERNATTVLLHARRRFHAIAMEKLVADESYGQSPSHSQLFLILVMLPKSLSTMMLSSIVTALKTTTTLREAATIQRRIDARKPDPWSHLCTINYLNTEKPHDLFIGSSTDPRATSSDEFFWLTARVPDGEGGKLRVSY</sequence>
<gene>
    <name evidence="1" type="ORF">FOZ62_013452</name>
</gene>
<dbReference type="AlphaFoldDB" id="A0A7J6Q866"/>
<evidence type="ECO:0000313" key="2">
    <source>
        <dbReference type="Proteomes" id="UP000574390"/>
    </source>
</evidence>
<reference evidence="1 2" key="1">
    <citation type="submission" date="2020-04" db="EMBL/GenBank/DDBJ databases">
        <title>Perkinsus olseni comparative genomics.</title>
        <authorList>
            <person name="Bogema D.R."/>
        </authorList>
    </citation>
    <scope>NUCLEOTIDE SEQUENCE [LARGE SCALE GENOMIC DNA]</scope>
    <source>
        <strain evidence="1">ATCC PRA-205</strain>
    </source>
</reference>
<accession>A0A7J6Q866</accession>
<dbReference type="EMBL" id="JABANM010031679">
    <property type="protein sequence ID" value="KAF4704171.1"/>
    <property type="molecule type" value="Genomic_DNA"/>
</dbReference>
<comment type="caution">
    <text evidence="1">The sequence shown here is derived from an EMBL/GenBank/DDBJ whole genome shotgun (WGS) entry which is preliminary data.</text>
</comment>
<protein>
    <submittedName>
        <fullName evidence="1">Uncharacterized protein</fullName>
    </submittedName>
</protein>